<dbReference type="GO" id="GO:0016787">
    <property type="term" value="F:hydrolase activity"/>
    <property type="evidence" value="ECO:0007669"/>
    <property type="project" value="UniProtKB-KW"/>
</dbReference>
<organism evidence="1 2">
    <name type="scientific">Marivirga aurantiaca</name>
    <dbReference type="NCBI Taxonomy" id="2802615"/>
    <lineage>
        <taxon>Bacteria</taxon>
        <taxon>Pseudomonadati</taxon>
        <taxon>Bacteroidota</taxon>
        <taxon>Cytophagia</taxon>
        <taxon>Cytophagales</taxon>
        <taxon>Marivirgaceae</taxon>
        <taxon>Marivirga</taxon>
    </lineage>
</organism>
<dbReference type="Proteomes" id="UP000611723">
    <property type="component" value="Unassembled WGS sequence"/>
</dbReference>
<protein>
    <submittedName>
        <fullName evidence="1">Alpha/beta hydrolase</fullName>
    </submittedName>
</protein>
<dbReference type="Pfam" id="PF06821">
    <property type="entry name" value="Ser_hydrolase"/>
    <property type="match status" value="1"/>
</dbReference>
<dbReference type="InterPro" id="IPR029058">
    <property type="entry name" value="AB_hydrolase_fold"/>
</dbReference>
<dbReference type="PANTHER" id="PTHR15394">
    <property type="entry name" value="SERINE HYDROLASE RBBP9"/>
    <property type="match status" value="1"/>
</dbReference>
<dbReference type="EMBL" id="JAEQBW010000002">
    <property type="protein sequence ID" value="MBK6264750.1"/>
    <property type="molecule type" value="Genomic_DNA"/>
</dbReference>
<dbReference type="PANTHER" id="PTHR15394:SF3">
    <property type="entry name" value="SERINE HYDROLASE RBBP9"/>
    <property type="match status" value="1"/>
</dbReference>
<proteinExistence type="predicted"/>
<dbReference type="Gene3D" id="3.40.50.1820">
    <property type="entry name" value="alpha/beta hydrolase"/>
    <property type="match status" value="1"/>
</dbReference>
<accession>A0A934WXN9</accession>
<dbReference type="AlphaFoldDB" id="A0A934WXN9"/>
<dbReference type="InterPro" id="IPR010662">
    <property type="entry name" value="RBBP9/YdeN"/>
</dbReference>
<keyword evidence="2" id="KW-1185">Reference proteome</keyword>
<name>A0A934WXN9_9BACT</name>
<evidence type="ECO:0000313" key="2">
    <source>
        <dbReference type="Proteomes" id="UP000611723"/>
    </source>
</evidence>
<comment type="caution">
    <text evidence="1">The sequence shown here is derived from an EMBL/GenBank/DDBJ whole genome shotgun (WGS) entry which is preliminary data.</text>
</comment>
<dbReference type="RefSeq" id="WP_201430419.1">
    <property type="nucleotide sequence ID" value="NZ_JAEQBW010000002.1"/>
</dbReference>
<gene>
    <name evidence="1" type="ORF">JKA74_06855</name>
</gene>
<dbReference type="SUPFAM" id="SSF53474">
    <property type="entry name" value="alpha/beta-Hydrolases"/>
    <property type="match status" value="1"/>
</dbReference>
<keyword evidence="1" id="KW-0378">Hydrolase</keyword>
<sequence length="180" mass="20867">MKVNIPGLHNSDINHWQSHFERLMPDEFFRVNQENWDEPDCETWIDTIEKELSNFNHPDLILIGHSIGCIAILKWFEKYQHKIKGALLVAPSDSERKNYPKYINGFVPIPKNIQPFPTIVVASINDHVTELDRSKEFANNWGSKLVILENAGHIESKSGFGKWDVGLKLVKELEKNHIKR</sequence>
<reference evidence="1" key="1">
    <citation type="submission" date="2021-01" db="EMBL/GenBank/DDBJ databases">
        <title>Marivirga aurantiaca sp. nov., isolated from intertidal surface sediments.</title>
        <authorList>
            <person name="Zhang M."/>
        </authorList>
    </citation>
    <scope>NUCLEOTIDE SEQUENCE</scope>
    <source>
        <strain evidence="1">S37H4</strain>
    </source>
</reference>
<evidence type="ECO:0000313" key="1">
    <source>
        <dbReference type="EMBL" id="MBK6264750.1"/>
    </source>
</evidence>